<evidence type="ECO:0000256" key="11">
    <source>
        <dbReference type="ARBA" id="ARBA00023128"/>
    </source>
</evidence>
<organism evidence="17 18">
    <name type="scientific">Seriola dumerili</name>
    <name type="common">Greater amberjack</name>
    <name type="synonym">Caranx dumerili</name>
    <dbReference type="NCBI Taxonomy" id="41447"/>
    <lineage>
        <taxon>Eukaryota</taxon>
        <taxon>Metazoa</taxon>
        <taxon>Chordata</taxon>
        <taxon>Craniata</taxon>
        <taxon>Vertebrata</taxon>
        <taxon>Euteleostomi</taxon>
        <taxon>Actinopterygii</taxon>
        <taxon>Neopterygii</taxon>
        <taxon>Teleostei</taxon>
        <taxon>Neoteleostei</taxon>
        <taxon>Acanthomorphata</taxon>
        <taxon>Carangaria</taxon>
        <taxon>Carangiformes</taxon>
        <taxon>Carangidae</taxon>
        <taxon>Seriola</taxon>
    </lineage>
</organism>
<evidence type="ECO:0000313" key="17">
    <source>
        <dbReference type="Ensembl" id="ENSSDUP00000020542.1"/>
    </source>
</evidence>
<feature type="domain" description="AIG1-type G" evidence="16">
    <location>
        <begin position="15"/>
        <end position="214"/>
    </location>
</feature>
<sequence length="252" mass="28955">HFLINFLKNYKNQPKPSLRILMVGWVFSGKSAAGNTILRSEVFHLGERTMKALKQSGEVAGREVVVVDTPGWWKFFPASFIPEVLKSEILEGVSLCSPSPNVILLVVPFDTSFTDEQKRVTEDNMKLFGQRVWRHVILLFTFGDALGNKTIEQHIESEGKPLRGLIEKCGKRYHVLDNMSKAGDQVTELLEKMEEMVAGNCCFYFSERDDPQPEEKKRTKEVDKQAEELRLQTQQQRQRLRRLLIGQLNLFS</sequence>
<comment type="similarity">
    <text evidence="5">Belongs to the TRAFAC class TrmE-Era-EngA-EngB-Septin-like GTPase superfamily. AIG1/Toc34/Toc159-like paraseptin GTPase family. IAN subfamily.</text>
</comment>
<dbReference type="AlphaFoldDB" id="A0A3B4UQ90"/>
<protein>
    <recommendedName>
        <fullName evidence="14">GTPase IMAP family member 8</fullName>
    </recommendedName>
    <alternativeName>
        <fullName evidence="15">Immune-associated nucleotide-binding protein 9</fullName>
    </alternativeName>
</protein>
<keyword evidence="18" id="KW-1185">Reference proteome</keyword>
<dbReference type="Proteomes" id="UP000261420">
    <property type="component" value="Unplaced"/>
</dbReference>
<evidence type="ECO:0000256" key="10">
    <source>
        <dbReference type="ARBA" id="ARBA00023034"/>
    </source>
</evidence>
<dbReference type="Ensembl" id="ENSSDUT00000020920.1">
    <property type="protein sequence ID" value="ENSSDUP00000020542.1"/>
    <property type="gene ID" value="ENSSDUG00000014950.1"/>
</dbReference>
<dbReference type="GeneTree" id="ENSGT00940000162556"/>
<comment type="subcellular location">
    <subcellularLocation>
        <location evidence="3">Cytoplasm</location>
        <location evidence="3">Cytosol</location>
    </subcellularLocation>
    <subcellularLocation>
        <location evidence="2">Endoplasmic reticulum</location>
    </subcellularLocation>
    <subcellularLocation>
        <location evidence="4">Golgi apparatus</location>
    </subcellularLocation>
    <subcellularLocation>
        <location evidence="1">Mitochondrion</location>
    </subcellularLocation>
</comment>
<keyword evidence="10" id="KW-0333">Golgi apparatus</keyword>
<dbReference type="GO" id="GO:0005783">
    <property type="term" value="C:endoplasmic reticulum"/>
    <property type="evidence" value="ECO:0007669"/>
    <property type="project" value="UniProtKB-SubCell"/>
</dbReference>
<dbReference type="GO" id="GO:0005829">
    <property type="term" value="C:cytosol"/>
    <property type="evidence" value="ECO:0007669"/>
    <property type="project" value="UniProtKB-SubCell"/>
</dbReference>
<evidence type="ECO:0000256" key="7">
    <source>
        <dbReference type="ARBA" id="ARBA00022737"/>
    </source>
</evidence>
<dbReference type="GO" id="GO:0005525">
    <property type="term" value="F:GTP binding"/>
    <property type="evidence" value="ECO:0007669"/>
    <property type="project" value="UniProtKB-KW"/>
</dbReference>
<dbReference type="OMA" id="GHCESTP"/>
<dbReference type="PANTHER" id="PTHR10903">
    <property type="entry name" value="GTPASE, IMAP FAMILY MEMBER-RELATED"/>
    <property type="match status" value="1"/>
</dbReference>
<reference evidence="17" key="1">
    <citation type="submission" date="2025-08" db="UniProtKB">
        <authorList>
            <consortium name="Ensembl"/>
        </authorList>
    </citation>
    <scope>IDENTIFICATION</scope>
</reference>
<evidence type="ECO:0000256" key="12">
    <source>
        <dbReference type="ARBA" id="ARBA00023134"/>
    </source>
</evidence>
<evidence type="ECO:0000256" key="2">
    <source>
        <dbReference type="ARBA" id="ARBA00004240"/>
    </source>
</evidence>
<dbReference type="InterPro" id="IPR045058">
    <property type="entry name" value="GIMA/IAN/Toc"/>
</dbReference>
<evidence type="ECO:0000313" key="18">
    <source>
        <dbReference type="Proteomes" id="UP000261420"/>
    </source>
</evidence>
<evidence type="ECO:0000256" key="1">
    <source>
        <dbReference type="ARBA" id="ARBA00004173"/>
    </source>
</evidence>
<dbReference type="GO" id="GO:0005739">
    <property type="term" value="C:mitochondrion"/>
    <property type="evidence" value="ECO:0007669"/>
    <property type="project" value="UniProtKB-SubCell"/>
</dbReference>
<evidence type="ECO:0000256" key="6">
    <source>
        <dbReference type="ARBA" id="ARBA00022490"/>
    </source>
</evidence>
<dbReference type="FunFam" id="3.40.50.300:FF:000536">
    <property type="entry name" value="GTPase IMAP family member 8"/>
    <property type="match status" value="1"/>
</dbReference>
<evidence type="ECO:0000256" key="5">
    <source>
        <dbReference type="ARBA" id="ARBA00008535"/>
    </source>
</evidence>
<dbReference type="PANTHER" id="PTHR10903:SF107">
    <property type="entry name" value="GTPASE IMAP FAMILY MEMBER 4-LIKE-RELATED"/>
    <property type="match status" value="1"/>
</dbReference>
<dbReference type="InterPro" id="IPR027417">
    <property type="entry name" value="P-loop_NTPase"/>
</dbReference>
<evidence type="ECO:0000256" key="9">
    <source>
        <dbReference type="ARBA" id="ARBA00022824"/>
    </source>
</evidence>
<keyword evidence="11" id="KW-0496">Mitochondrion</keyword>
<dbReference type="GO" id="GO:0005794">
    <property type="term" value="C:Golgi apparatus"/>
    <property type="evidence" value="ECO:0007669"/>
    <property type="project" value="UniProtKB-SubCell"/>
</dbReference>
<evidence type="ECO:0000256" key="4">
    <source>
        <dbReference type="ARBA" id="ARBA00004555"/>
    </source>
</evidence>
<evidence type="ECO:0000256" key="14">
    <source>
        <dbReference type="ARBA" id="ARBA00073539"/>
    </source>
</evidence>
<reference evidence="17" key="2">
    <citation type="submission" date="2025-09" db="UniProtKB">
        <authorList>
            <consortium name="Ensembl"/>
        </authorList>
    </citation>
    <scope>IDENTIFICATION</scope>
</reference>
<dbReference type="Pfam" id="PF04548">
    <property type="entry name" value="AIG1"/>
    <property type="match status" value="1"/>
</dbReference>
<dbReference type="Gene3D" id="3.40.50.300">
    <property type="entry name" value="P-loop containing nucleotide triphosphate hydrolases"/>
    <property type="match status" value="1"/>
</dbReference>
<evidence type="ECO:0000256" key="8">
    <source>
        <dbReference type="ARBA" id="ARBA00022741"/>
    </source>
</evidence>
<keyword evidence="8" id="KW-0547">Nucleotide-binding</keyword>
<keyword evidence="12" id="KW-0342">GTP-binding</keyword>
<dbReference type="PROSITE" id="PS51720">
    <property type="entry name" value="G_AIG1"/>
    <property type="match status" value="1"/>
</dbReference>
<keyword evidence="9" id="KW-0256">Endoplasmic reticulum</keyword>
<evidence type="ECO:0000259" key="16">
    <source>
        <dbReference type="PROSITE" id="PS51720"/>
    </source>
</evidence>
<evidence type="ECO:0000256" key="15">
    <source>
        <dbReference type="ARBA" id="ARBA00077278"/>
    </source>
</evidence>
<dbReference type="InterPro" id="IPR006703">
    <property type="entry name" value="G_AIG1"/>
</dbReference>
<comment type="function">
    <text evidence="13">Exerts an anti-apoptotic effect in the immune system and is involved in responses to infections.</text>
</comment>
<dbReference type="SUPFAM" id="SSF52540">
    <property type="entry name" value="P-loop containing nucleoside triphosphate hydrolases"/>
    <property type="match status" value="1"/>
</dbReference>
<evidence type="ECO:0000256" key="3">
    <source>
        <dbReference type="ARBA" id="ARBA00004514"/>
    </source>
</evidence>
<keyword evidence="7" id="KW-0677">Repeat</keyword>
<accession>A0A3B4UQ90</accession>
<name>A0A3B4UQ90_SERDU</name>
<keyword evidence="6" id="KW-0963">Cytoplasm</keyword>
<evidence type="ECO:0000256" key="13">
    <source>
        <dbReference type="ARBA" id="ARBA00056809"/>
    </source>
</evidence>
<proteinExistence type="inferred from homology"/>